<dbReference type="RefSeq" id="WP_141643556.1">
    <property type="nucleotide sequence ID" value="NZ_VIFM01000059.1"/>
</dbReference>
<protein>
    <submittedName>
        <fullName evidence="1">Uncharacterized protein</fullName>
    </submittedName>
</protein>
<organism evidence="1 2">
    <name type="scientific">Myxococcus llanfairpwllgwyngyllgogerychwyrndrobwllllantysiliogogogochensis</name>
    <dbReference type="NCBI Taxonomy" id="2590453"/>
    <lineage>
        <taxon>Bacteria</taxon>
        <taxon>Pseudomonadati</taxon>
        <taxon>Myxococcota</taxon>
        <taxon>Myxococcia</taxon>
        <taxon>Myxococcales</taxon>
        <taxon>Cystobacterineae</taxon>
        <taxon>Myxococcaceae</taxon>
        <taxon>Myxococcus</taxon>
    </lineage>
</organism>
<dbReference type="OrthoDB" id="3690812at2"/>
<accession>A0A540X0K7</accession>
<proteinExistence type="predicted"/>
<name>A0A540X0K7_9BACT</name>
<sequence length="192" mass="19479">MNMDDVVAGGNVRRLGSVLLSGAFLAVLLSPVGAALAAEPVSVICELGTSTRTFSPAATMNPQNINVSTASAFSNCLTVLGQVVLNGSVSTGPNLQTGLTCSSPLTTGAGEATITWNTGETSRFDYTSVEVGVVGLTTVVTYAGTVLHGKYYGSTATWSIVYTTALLNLACLNPAGVSSLGGIAQLTITRVL</sequence>
<gene>
    <name evidence="1" type="ORF">FJV41_17055</name>
</gene>
<comment type="caution">
    <text evidence="1">The sequence shown here is derived from an EMBL/GenBank/DDBJ whole genome shotgun (WGS) entry which is preliminary data.</text>
</comment>
<evidence type="ECO:0000313" key="1">
    <source>
        <dbReference type="EMBL" id="TQF14772.1"/>
    </source>
</evidence>
<dbReference type="Proteomes" id="UP000315369">
    <property type="component" value="Unassembled WGS sequence"/>
</dbReference>
<keyword evidence="2" id="KW-1185">Reference proteome</keyword>
<evidence type="ECO:0000313" key="2">
    <source>
        <dbReference type="Proteomes" id="UP000315369"/>
    </source>
</evidence>
<dbReference type="AlphaFoldDB" id="A0A540X0K7"/>
<dbReference type="EMBL" id="VIFM01000059">
    <property type="protein sequence ID" value="TQF14772.1"/>
    <property type="molecule type" value="Genomic_DNA"/>
</dbReference>
<reference evidence="1 2" key="1">
    <citation type="submission" date="2019-06" db="EMBL/GenBank/DDBJ databases">
        <authorList>
            <person name="Livingstone P."/>
            <person name="Whitworth D."/>
        </authorList>
    </citation>
    <scope>NUCLEOTIDE SEQUENCE [LARGE SCALE GENOMIC DNA]</scope>
    <source>
        <strain evidence="1 2">AM401</strain>
    </source>
</reference>